<dbReference type="Proteomes" id="UP000256297">
    <property type="component" value="Unassembled WGS sequence"/>
</dbReference>
<accession>A0A375CSA1</accession>
<name>A0A375CSA1_9BURK</name>
<gene>
    <name evidence="1" type="ORF">CBM2589_U40013</name>
</gene>
<comment type="caution">
    <text evidence="1">The sequence shown here is derived from an EMBL/GenBank/DDBJ whole genome shotgun (WGS) entry which is preliminary data.</text>
</comment>
<organism evidence="1 2">
    <name type="scientific">Cupriavidus taiwanensis</name>
    <dbReference type="NCBI Taxonomy" id="164546"/>
    <lineage>
        <taxon>Bacteria</taxon>
        <taxon>Pseudomonadati</taxon>
        <taxon>Pseudomonadota</taxon>
        <taxon>Betaproteobacteria</taxon>
        <taxon>Burkholderiales</taxon>
        <taxon>Burkholderiaceae</taxon>
        <taxon>Cupriavidus</taxon>
    </lineage>
</organism>
<dbReference type="AlphaFoldDB" id="A0A375CSA1"/>
<evidence type="ECO:0000313" key="1">
    <source>
        <dbReference type="EMBL" id="SOY78173.1"/>
    </source>
</evidence>
<reference evidence="2" key="1">
    <citation type="submission" date="2018-01" db="EMBL/GenBank/DDBJ databases">
        <authorList>
            <person name="Gaut B.S."/>
            <person name="Morton B.R."/>
            <person name="Clegg M.T."/>
            <person name="Duvall M.R."/>
        </authorList>
    </citation>
    <scope>NUCLEOTIDE SEQUENCE [LARGE SCALE GENOMIC DNA]</scope>
</reference>
<sequence length="270" mass="29796">MERVHAGRVVERNRAHRAHAVHAGGRGEQLNYRRGISGSRFIEAAGDDHPVVCQLGNRWIPAAHRHIRLGGPGLAERIEGIAAQRALEVLLPRRRIRVRVAQIATRNENPAVAQYRLAGAPDVLGGRKGMPGARHRIPDIGDTCVRCCRIMVFSGLVRPEQHLAGVQQYRSDADYRDDERRAPLAGRISGLGAGRCQHLVIWRGNPIQPGCHATLLGTRPGMRFGMGRTEHGSFSLPQPGFGRRVVAGVIVKADWRSCVNRRRQQANANH</sequence>
<proteinExistence type="predicted"/>
<evidence type="ECO:0000313" key="2">
    <source>
        <dbReference type="Proteomes" id="UP000256297"/>
    </source>
</evidence>
<dbReference type="EMBL" id="OFSP01000081">
    <property type="protein sequence ID" value="SOY78173.1"/>
    <property type="molecule type" value="Genomic_DNA"/>
</dbReference>
<protein>
    <submittedName>
        <fullName evidence="1">Uncharacterized protein</fullName>
    </submittedName>
</protein>